<dbReference type="InterPro" id="IPR000524">
    <property type="entry name" value="Tscrpt_reg_HTH_GntR"/>
</dbReference>
<keyword evidence="3" id="KW-0804">Transcription</keyword>
<name>A0A2B8BK90_9PROT</name>
<dbReference type="CDD" id="cd07377">
    <property type="entry name" value="WHTH_GntR"/>
    <property type="match status" value="1"/>
</dbReference>
<dbReference type="InterPro" id="IPR011711">
    <property type="entry name" value="GntR_C"/>
</dbReference>
<dbReference type="InterPro" id="IPR036388">
    <property type="entry name" value="WH-like_DNA-bd_sf"/>
</dbReference>
<dbReference type="PANTHER" id="PTHR43537:SF45">
    <property type="entry name" value="GNTR FAMILY REGULATORY PROTEIN"/>
    <property type="match status" value="1"/>
</dbReference>
<proteinExistence type="predicted"/>
<comment type="caution">
    <text evidence="6">The sequence shown here is derived from an EMBL/GenBank/DDBJ whole genome shotgun (WGS) entry which is preliminary data.</text>
</comment>
<dbReference type="Proteomes" id="UP000225379">
    <property type="component" value="Unassembled WGS sequence"/>
</dbReference>
<reference evidence="7" key="1">
    <citation type="submission" date="2017-10" db="EMBL/GenBank/DDBJ databases">
        <authorList>
            <person name="Kravchenko I.K."/>
            <person name="Grouzdev D.S."/>
        </authorList>
    </citation>
    <scope>NUCLEOTIDE SEQUENCE [LARGE SCALE GENOMIC DNA]</scope>
    <source>
        <strain evidence="7">B2</strain>
    </source>
</reference>
<dbReference type="PROSITE" id="PS50949">
    <property type="entry name" value="HTH_GNTR"/>
    <property type="match status" value="1"/>
</dbReference>
<feature type="region of interest" description="Disordered" evidence="4">
    <location>
        <begin position="1"/>
        <end position="48"/>
    </location>
</feature>
<dbReference type="Pfam" id="PF07729">
    <property type="entry name" value="FCD"/>
    <property type="match status" value="1"/>
</dbReference>
<dbReference type="SMART" id="SM00345">
    <property type="entry name" value="HTH_GNTR"/>
    <property type="match status" value="1"/>
</dbReference>
<evidence type="ECO:0000256" key="1">
    <source>
        <dbReference type="ARBA" id="ARBA00023015"/>
    </source>
</evidence>
<evidence type="ECO:0000259" key="5">
    <source>
        <dbReference type="PROSITE" id="PS50949"/>
    </source>
</evidence>
<dbReference type="PRINTS" id="PR00035">
    <property type="entry name" value="HTHGNTR"/>
</dbReference>
<keyword evidence="7" id="KW-1185">Reference proteome</keyword>
<dbReference type="PANTHER" id="PTHR43537">
    <property type="entry name" value="TRANSCRIPTIONAL REGULATOR, GNTR FAMILY"/>
    <property type="match status" value="1"/>
</dbReference>
<dbReference type="Gene3D" id="1.10.10.10">
    <property type="entry name" value="Winged helix-like DNA-binding domain superfamily/Winged helix DNA-binding domain"/>
    <property type="match status" value="1"/>
</dbReference>
<organism evidence="6 7">
    <name type="scientific">Azospirillum palustre</name>
    <dbReference type="NCBI Taxonomy" id="2044885"/>
    <lineage>
        <taxon>Bacteria</taxon>
        <taxon>Pseudomonadati</taxon>
        <taxon>Pseudomonadota</taxon>
        <taxon>Alphaproteobacteria</taxon>
        <taxon>Rhodospirillales</taxon>
        <taxon>Azospirillaceae</taxon>
        <taxon>Azospirillum</taxon>
    </lineage>
</organism>
<dbReference type="OrthoDB" id="9788098at2"/>
<dbReference type="EMBL" id="PDKW01000039">
    <property type="protein sequence ID" value="PGH57953.1"/>
    <property type="molecule type" value="Genomic_DNA"/>
</dbReference>
<keyword evidence="1" id="KW-0805">Transcription regulation</keyword>
<dbReference type="SMART" id="SM00895">
    <property type="entry name" value="FCD"/>
    <property type="match status" value="1"/>
</dbReference>
<keyword evidence="2" id="KW-0238">DNA-binding</keyword>
<evidence type="ECO:0000256" key="3">
    <source>
        <dbReference type="ARBA" id="ARBA00023163"/>
    </source>
</evidence>
<dbReference type="GO" id="GO:0003700">
    <property type="term" value="F:DNA-binding transcription factor activity"/>
    <property type="evidence" value="ECO:0007669"/>
    <property type="project" value="InterPro"/>
</dbReference>
<dbReference type="SUPFAM" id="SSF48008">
    <property type="entry name" value="GntR ligand-binding domain-like"/>
    <property type="match status" value="1"/>
</dbReference>
<dbReference type="AlphaFoldDB" id="A0A2B8BK90"/>
<protein>
    <submittedName>
        <fullName evidence="6">GntR family transcriptional regulator</fullName>
    </submittedName>
</protein>
<evidence type="ECO:0000256" key="2">
    <source>
        <dbReference type="ARBA" id="ARBA00023125"/>
    </source>
</evidence>
<sequence length="264" mass="29042">MASSADELNGTSMDSNAGDTNMVAVAAPVRRRRRRPASATARPAHRGATVSGTIYRDLRDDIVSLRRKPGEPVIEKEVAETYGVSRTPVREAMLKLADEGLVEVFPQSGTFVARIPISGLPEAIAIRRALEEATVRYAAEQASGSQVARLRANLELQREMKESGNFDGFHEADEAFHALLAEISGYPGFWAVTQQVKRQVDRYRHLTLPAAGRMDKALAEHGAIVEAVAARDPDRAVGELRHHLTDLQLGIAEVRRSYPQYFTE</sequence>
<dbReference type="Gene3D" id="1.20.120.530">
    <property type="entry name" value="GntR ligand-binding domain-like"/>
    <property type="match status" value="1"/>
</dbReference>
<evidence type="ECO:0000256" key="4">
    <source>
        <dbReference type="SAM" id="MobiDB-lite"/>
    </source>
</evidence>
<feature type="compositionally biased region" description="Polar residues" evidence="4">
    <location>
        <begin position="9"/>
        <end position="19"/>
    </location>
</feature>
<dbReference type="InterPro" id="IPR008920">
    <property type="entry name" value="TF_FadR/GntR_C"/>
</dbReference>
<feature type="domain" description="HTH gntR-type" evidence="5">
    <location>
        <begin position="48"/>
        <end position="115"/>
    </location>
</feature>
<dbReference type="GO" id="GO:0003677">
    <property type="term" value="F:DNA binding"/>
    <property type="evidence" value="ECO:0007669"/>
    <property type="project" value="UniProtKB-KW"/>
</dbReference>
<accession>A0A2B8BK90</accession>
<dbReference type="SUPFAM" id="SSF46785">
    <property type="entry name" value="Winged helix' DNA-binding domain"/>
    <property type="match status" value="1"/>
</dbReference>
<gene>
    <name evidence="6" type="ORF">CRT60_08285</name>
</gene>
<evidence type="ECO:0000313" key="6">
    <source>
        <dbReference type="EMBL" id="PGH57953.1"/>
    </source>
</evidence>
<evidence type="ECO:0000313" key="7">
    <source>
        <dbReference type="Proteomes" id="UP000225379"/>
    </source>
</evidence>
<dbReference type="Pfam" id="PF00392">
    <property type="entry name" value="GntR"/>
    <property type="match status" value="1"/>
</dbReference>
<dbReference type="InterPro" id="IPR036390">
    <property type="entry name" value="WH_DNA-bd_sf"/>
</dbReference>